<accession>A0ABQ9IN53</accession>
<dbReference type="Proteomes" id="UP001159363">
    <property type="component" value="Chromosome 1"/>
</dbReference>
<feature type="compositionally biased region" description="Basic and acidic residues" evidence="1">
    <location>
        <begin position="1016"/>
        <end position="1028"/>
    </location>
</feature>
<evidence type="ECO:0000256" key="1">
    <source>
        <dbReference type="SAM" id="MobiDB-lite"/>
    </source>
</evidence>
<gene>
    <name evidence="2" type="ORF">PR048_003442</name>
</gene>
<feature type="region of interest" description="Disordered" evidence="1">
    <location>
        <begin position="1016"/>
        <end position="1036"/>
    </location>
</feature>
<keyword evidence="3" id="KW-1185">Reference proteome</keyword>
<evidence type="ECO:0000313" key="3">
    <source>
        <dbReference type="Proteomes" id="UP001159363"/>
    </source>
</evidence>
<sequence>MERSRSSGRKLWHFEMSRDFDCNQATHNTAYRNVFTSSSNGKSTVAVKVLHSPGTALPAVKRIQWDSWRAKSLVDEMDLLGDLPFAPPLHSGAAPFSPHFTLICSQDLVKSRLLLTERVQHLLKMVSSVFDAYTAAPQQVAEYIIEDGRRVLDGFECCTKAGLKLFSVMHRSDRLPGATFAYGAQRRRSDNGDATTFNNCAITSTREALNWRVWYFRRAACTDGTSSGGPIILWIERVQNKFSTGSYRLFTIKEIRHVPASCVANTSIATLEPIACQWRCKFSQTACLPACRLLAHLLRYLCRYRNLPAFPIKTTRVSNISGLSEVLSLMAVVVKGRASELFTTNEIYYGSKSSRVCLMQLVKHHRLLWMRCLSNSNIIDYIDCRTRDDIDYYTVATLTVTLSSSGDMATELVRSSVAPTSTVQQHASSDIVKSPPKSNISHIDMEINVKPCLPIWYDYTAQLRSASKKKLSAVLQCKSAVDEARTNLKARTTRHMLLNLILYKLQDKAWRTSRSHGERSTHLNCILIGYVQKLVWDLAMFPVERVRSSPNLLSWARGVALENITNFETVVLAEIALNSTKIMGCGCVGETAVCSAGGGGYPDMPPPPGSAPDLSTPFSYVMWYGETLPQGACARRAGQAVGPQPAAGLRARGLGNTASGKAATHARHLLTSRHIQDADAPASRPTVKEYTETKYEALRTGLVSGCFLLRQIHYWPGCRQALRHFAGKLHNFSGVCGVSSRFTKRLFHLCILTYSGALTKLLQLVTTSRRKRGHKETEQFAQGRGIGEGIRTNRPRLRPSQHSPVAYDFRTCESCWTMSLFGGFSLGFPVPPPPPLHSRAAPYCIPLQSPPLQYVAAPSRSHFIHMGTCTGSPYLHMVVWAKDHPNFETQEGIQMIDRVCVCEIQFEDSDLRDRELKCQIHRHTHTCKMNNEYSACRFNFPLKECAETHLIPSDTDDERLVCGRGPSEFDCEAVGGSRTRPVRNISLQVDRLERLELHRVLESRCARNEVRMEQHWNARAGKTGDTRENPPTSGVVLHNSQLRKSGINSTGDYRTPCRMKAL</sequence>
<protein>
    <submittedName>
        <fullName evidence="2">Uncharacterized protein</fullName>
    </submittedName>
</protein>
<reference evidence="2 3" key="1">
    <citation type="submission" date="2023-02" db="EMBL/GenBank/DDBJ databases">
        <title>LHISI_Scaffold_Assembly.</title>
        <authorList>
            <person name="Stuart O.P."/>
            <person name="Cleave R."/>
            <person name="Magrath M.J.L."/>
            <person name="Mikheyev A.S."/>
        </authorList>
    </citation>
    <scope>NUCLEOTIDE SEQUENCE [LARGE SCALE GENOMIC DNA]</scope>
    <source>
        <strain evidence="2">Daus_M_001</strain>
        <tissue evidence="2">Leg muscle</tissue>
    </source>
</reference>
<name>A0ABQ9IN53_9NEOP</name>
<organism evidence="2 3">
    <name type="scientific">Dryococelus australis</name>
    <dbReference type="NCBI Taxonomy" id="614101"/>
    <lineage>
        <taxon>Eukaryota</taxon>
        <taxon>Metazoa</taxon>
        <taxon>Ecdysozoa</taxon>
        <taxon>Arthropoda</taxon>
        <taxon>Hexapoda</taxon>
        <taxon>Insecta</taxon>
        <taxon>Pterygota</taxon>
        <taxon>Neoptera</taxon>
        <taxon>Polyneoptera</taxon>
        <taxon>Phasmatodea</taxon>
        <taxon>Verophasmatodea</taxon>
        <taxon>Anareolatae</taxon>
        <taxon>Phasmatidae</taxon>
        <taxon>Eurycanthinae</taxon>
        <taxon>Dryococelus</taxon>
    </lineage>
</organism>
<evidence type="ECO:0000313" key="2">
    <source>
        <dbReference type="EMBL" id="KAJ8898082.1"/>
    </source>
</evidence>
<comment type="caution">
    <text evidence="2">The sequence shown here is derived from an EMBL/GenBank/DDBJ whole genome shotgun (WGS) entry which is preliminary data.</text>
</comment>
<dbReference type="EMBL" id="JARBHB010000001">
    <property type="protein sequence ID" value="KAJ8898082.1"/>
    <property type="molecule type" value="Genomic_DNA"/>
</dbReference>
<proteinExistence type="predicted"/>